<feature type="compositionally biased region" description="Basic and acidic residues" evidence="6">
    <location>
        <begin position="122"/>
        <end position="131"/>
    </location>
</feature>
<feature type="transmembrane region" description="Helical" evidence="7">
    <location>
        <begin position="163"/>
        <end position="181"/>
    </location>
</feature>
<dbReference type="OMA" id="HLCFAVC"/>
<comment type="subcellular location">
    <subcellularLocation>
        <location evidence="1">Membrane</location>
        <topology evidence="1">Multi-pass membrane protein</topology>
    </subcellularLocation>
</comment>
<evidence type="ECO:0000259" key="8">
    <source>
        <dbReference type="Pfam" id="PF01490"/>
    </source>
</evidence>
<feature type="compositionally biased region" description="Basic and acidic residues" evidence="6">
    <location>
        <begin position="30"/>
        <end position="39"/>
    </location>
</feature>
<feature type="transmembrane region" description="Helical" evidence="7">
    <location>
        <begin position="244"/>
        <end position="266"/>
    </location>
</feature>
<dbReference type="PANTHER" id="PTHR22950:SF461">
    <property type="entry name" value="AMINO ACID TRANSPORTER TRANSMEMBRANE DOMAIN-CONTAINING PROTEIN"/>
    <property type="match status" value="1"/>
</dbReference>
<feature type="region of interest" description="Disordered" evidence="6">
    <location>
        <begin position="103"/>
        <end position="153"/>
    </location>
</feature>
<feature type="transmembrane region" description="Helical" evidence="7">
    <location>
        <begin position="487"/>
        <end position="507"/>
    </location>
</feature>
<feature type="transmembrane region" description="Helical" evidence="7">
    <location>
        <begin position="439"/>
        <end position="467"/>
    </location>
</feature>
<feature type="transmembrane region" description="Helical" evidence="7">
    <location>
        <begin position="400"/>
        <end position="419"/>
    </location>
</feature>
<dbReference type="GO" id="GO:0016020">
    <property type="term" value="C:membrane"/>
    <property type="evidence" value="ECO:0007669"/>
    <property type="project" value="UniProtKB-SubCell"/>
</dbReference>
<proteinExistence type="inferred from homology"/>
<comment type="similarity">
    <text evidence="2">Belongs to the amino acid/polyamine transporter 2 family.</text>
</comment>
<dbReference type="Pfam" id="PF01490">
    <property type="entry name" value="Aa_trans"/>
    <property type="match status" value="1"/>
</dbReference>
<dbReference type="InParanoid" id="A0A066VAC9"/>
<feature type="transmembrane region" description="Helical" evidence="7">
    <location>
        <begin position="513"/>
        <end position="537"/>
    </location>
</feature>
<protein>
    <recommendedName>
        <fullName evidence="8">Amino acid transporter transmembrane domain-containing protein</fullName>
    </recommendedName>
</protein>
<feature type="region of interest" description="Disordered" evidence="6">
    <location>
        <begin position="13"/>
        <end position="39"/>
    </location>
</feature>
<evidence type="ECO:0000256" key="6">
    <source>
        <dbReference type="SAM" id="MobiDB-lite"/>
    </source>
</evidence>
<dbReference type="GO" id="GO:0015179">
    <property type="term" value="F:L-amino acid transmembrane transporter activity"/>
    <property type="evidence" value="ECO:0007669"/>
    <property type="project" value="TreeGrafter"/>
</dbReference>
<dbReference type="Proteomes" id="UP000027361">
    <property type="component" value="Unassembled WGS sequence"/>
</dbReference>
<evidence type="ECO:0000256" key="3">
    <source>
        <dbReference type="ARBA" id="ARBA00022692"/>
    </source>
</evidence>
<keyword evidence="5 7" id="KW-0472">Membrane</keyword>
<reference evidence="9 10" key="1">
    <citation type="submission" date="2014-05" db="EMBL/GenBank/DDBJ databases">
        <title>Draft genome sequence of a rare smut relative, Tilletiaria anomala UBC 951.</title>
        <authorList>
            <consortium name="DOE Joint Genome Institute"/>
            <person name="Toome M."/>
            <person name="Kuo A."/>
            <person name="Henrissat B."/>
            <person name="Lipzen A."/>
            <person name="Tritt A."/>
            <person name="Yoshinaga Y."/>
            <person name="Zane M."/>
            <person name="Barry K."/>
            <person name="Grigoriev I.V."/>
            <person name="Spatafora J.W."/>
            <person name="Aimea M.C."/>
        </authorList>
    </citation>
    <scope>NUCLEOTIDE SEQUENCE [LARGE SCALE GENOMIC DNA]</scope>
    <source>
        <strain evidence="9 10">UBC 951</strain>
    </source>
</reference>
<feature type="transmembrane region" description="Helical" evidence="7">
    <location>
        <begin position="278"/>
        <end position="299"/>
    </location>
</feature>
<dbReference type="RefSeq" id="XP_013239852.1">
    <property type="nucleotide sequence ID" value="XM_013384398.1"/>
</dbReference>
<dbReference type="EMBL" id="JMSN01000198">
    <property type="protein sequence ID" value="KDN35714.1"/>
    <property type="molecule type" value="Genomic_DNA"/>
</dbReference>
<gene>
    <name evidence="9" type="ORF">K437DRAFT_276950</name>
</gene>
<evidence type="ECO:0000256" key="7">
    <source>
        <dbReference type="SAM" id="Phobius"/>
    </source>
</evidence>
<evidence type="ECO:0000313" key="10">
    <source>
        <dbReference type="Proteomes" id="UP000027361"/>
    </source>
</evidence>
<dbReference type="OrthoDB" id="40134at2759"/>
<keyword evidence="10" id="KW-1185">Reference proteome</keyword>
<keyword evidence="4 7" id="KW-1133">Transmembrane helix</keyword>
<feature type="transmembrane region" description="Helical" evidence="7">
    <location>
        <begin position="578"/>
        <end position="600"/>
    </location>
</feature>
<evidence type="ECO:0000256" key="1">
    <source>
        <dbReference type="ARBA" id="ARBA00004141"/>
    </source>
</evidence>
<evidence type="ECO:0000256" key="5">
    <source>
        <dbReference type="ARBA" id="ARBA00023136"/>
    </source>
</evidence>
<organism evidence="9 10">
    <name type="scientific">Tilletiaria anomala (strain ATCC 24038 / CBS 436.72 / UBC 951)</name>
    <dbReference type="NCBI Taxonomy" id="1037660"/>
    <lineage>
        <taxon>Eukaryota</taxon>
        <taxon>Fungi</taxon>
        <taxon>Dikarya</taxon>
        <taxon>Basidiomycota</taxon>
        <taxon>Ustilaginomycotina</taxon>
        <taxon>Exobasidiomycetes</taxon>
        <taxon>Georgefischeriales</taxon>
        <taxon>Tilletiariaceae</taxon>
        <taxon>Tilletiaria</taxon>
    </lineage>
</organism>
<feature type="transmembrane region" description="Helical" evidence="7">
    <location>
        <begin position="311"/>
        <end position="330"/>
    </location>
</feature>
<name>A0A066VAC9_TILAU</name>
<evidence type="ECO:0000313" key="9">
    <source>
        <dbReference type="EMBL" id="KDN35714.1"/>
    </source>
</evidence>
<dbReference type="AlphaFoldDB" id="A0A066VAC9"/>
<feature type="transmembrane region" description="Helical" evidence="7">
    <location>
        <begin position="370"/>
        <end position="388"/>
    </location>
</feature>
<comment type="caution">
    <text evidence="9">The sequence shown here is derived from an EMBL/GenBank/DDBJ whole genome shotgun (WGS) entry which is preliminary data.</text>
</comment>
<feature type="domain" description="Amino acid transporter transmembrane" evidence="8">
    <location>
        <begin position="172"/>
        <end position="536"/>
    </location>
</feature>
<dbReference type="HOGENOM" id="CLU_016053_1_0_1"/>
<dbReference type="InterPro" id="IPR013057">
    <property type="entry name" value="AA_transpt_TM"/>
</dbReference>
<evidence type="ECO:0000256" key="4">
    <source>
        <dbReference type="ARBA" id="ARBA00022989"/>
    </source>
</evidence>
<dbReference type="PANTHER" id="PTHR22950">
    <property type="entry name" value="AMINO ACID TRANSPORTER"/>
    <property type="match status" value="1"/>
</dbReference>
<keyword evidence="3 7" id="KW-0812">Transmembrane</keyword>
<evidence type="ECO:0000256" key="2">
    <source>
        <dbReference type="ARBA" id="ARBA00008066"/>
    </source>
</evidence>
<sequence length="626" mass="67452">MVSNLAGLSLEDPGHMPTEYVAGSSVTGSKADRAAFSRQDSHDRIASISYMGGNASCLEEYIHWARLQRIEEEDAWKNGARGTNSGLDAIRSLIGLVGDRRHRNKAGASGKAGSTDGSDSPSSHEKEKDAENGAEGVSSGGYNTDQLDGIPEPEAGKLDARRALRIAGASSVFFLITTDILGPNAAPYAMSATGFATGNILYFVMGVMASYAGLLLLQVFCALDSIRFPIKTYGDLAERLIGKWCRHLFTFLQSIQLIINVGLLCLTNGQSLSQLVQAGGHNLCFTVAVLIWALIGIVFAQIRTLRGLSLFANLAVFMNLAIVFVSMGVVKQHGLNYTAIANNLNLKPPFAPVVTAAFASAPLPDKINGIMNMVFAYGGAMIFPEIMAEMRRPMDFWKGLICAELLIFIAYVLYGNFFYAYSGQYTLGVAFQGMASGPWLMACNVLNIITGVIAAAIYGNIGIKVAYINVIEGIFRGPPLLSRKGQFIWGVFATLYWVLAYVIGSAIPQVNTISGLIAAIAIMNFSYSFPFMLALAWQIHRDSIVAKYVPGQPPAPRDWRRGFFGGELHFKGRTIPAIWLKLWLLVITIGSYTMSVLGMYGSGTAVYNTFQNGGAAATSFGCPATV</sequence>
<dbReference type="STRING" id="1037660.A0A066VAC9"/>
<feature type="transmembrane region" description="Helical" evidence="7">
    <location>
        <begin position="201"/>
        <end position="223"/>
    </location>
</feature>
<accession>A0A066VAC9</accession>
<dbReference type="GeneID" id="25266784"/>